<evidence type="ECO:0000313" key="3">
    <source>
        <dbReference type="EMBL" id="CAG8591338.1"/>
    </source>
</evidence>
<proteinExistence type="predicted"/>
<organism evidence="3 4">
    <name type="scientific">Ambispora gerdemannii</name>
    <dbReference type="NCBI Taxonomy" id="144530"/>
    <lineage>
        <taxon>Eukaryota</taxon>
        <taxon>Fungi</taxon>
        <taxon>Fungi incertae sedis</taxon>
        <taxon>Mucoromycota</taxon>
        <taxon>Glomeromycotina</taxon>
        <taxon>Glomeromycetes</taxon>
        <taxon>Archaeosporales</taxon>
        <taxon>Ambisporaceae</taxon>
        <taxon>Ambispora</taxon>
    </lineage>
</organism>
<accession>A0A9N9G9S7</accession>
<evidence type="ECO:0000313" key="4">
    <source>
        <dbReference type="Proteomes" id="UP000789831"/>
    </source>
</evidence>
<protein>
    <submittedName>
        <fullName evidence="3">7264_t:CDS:1</fullName>
    </submittedName>
</protein>
<dbReference type="GO" id="GO:0001164">
    <property type="term" value="F:RNA polymerase I core promoter sequence-specific DNA binding"/>
    <property type="evidence" value="ECO:0007669"/>
    <property type="project" value="TreeGrafter"/>
</dbReference>
<sequence>MYSKRKTSELAPAYIWARQEKTIPTKALSFGIAGGITYPRNPNNWSFMNDIPDRKLSDIFKPLSPLVQLFPPTRPYVPDELQLSRTGEKKYIEESVSSLQNFYPDIEIPEELLTQYLDEGLQYQHVVDRNDLYTGNLVAFGEFLPKKNNLTKFITFPMGVLGNELNMALLDFYPNQCDDGFNITSCGFTLSGNPIAKFKTPIRQIECSFSESKGYISIGDVSNPSLIGVRTHTGTTILYIRITTPDDPEFNKSPVIANAVDTLPNKDEQKHGNEQMHLAFNPSIFGEAVITDDCGGIHLWRIERARFYKLMIQNMPYTTLRDSDPLFDSSYSLQIGNDNDRWWNTQYGAHPKSLMVASRSNVNLFDFRTSFSREESVTLFSACQPSDKIYAFQRSPVPHSFQSVIATTNKIVLLDHRFPNRALLSWNHFHNRDLPCGVDMISKDEESLILVWSKHEPKLTAFHSSTLASDSISSKCYPVQIPSMHSHPVYHRENYPRELVQTNPKQSDYHSYESVTNPFRRLPPLMSARALLFLKTGLCFTILQLSYTGALFKSSHYLGPDANVVPNLYIDDKALAPITKQVEKLQLQAAKDNLIGINHEIEYKRHMRMPYEKVWEYIARDFETPPICEPKINEPLRVGITFTDWNHAEKFLKKYSLLYDFVCVIMNRVYDEKGNIKFLTYRCKNHTCLWRVHVETSSLDERVKIVQLGSHKRHHVGTLYSKKDEYDFQDSESIEDVGCDEDNIAMSLEDFVMYERDLILQASHSVTLYELSKNLIRNRTVTAPQKQYICHQLSENTIPWFNPGNVSLYERASLYERTNEINTLNYANSGFIGNLSKFLVSDEGRCKSINCLQTFREFPFLDQGPDENCNWKNVKEALRRVYPVVPEEKDSNEEQAQKQNFLWALKCREFAIDDLVRDLELSSQTLIPKNNKRQEYEILSSSEFISTNLKECMGSYEPFHLPPESSESTILIDNDNNDRDDVSNNQSKIKLTIFAQALLGNWTIGEDLNSYVYMDPDERTQVVDSVVGGAPVPMEIDESLEESAITDSNSNQQQTKSHKRKIRAEGF</sequence>
<dbReference type="OrthoDB" id="2382881at2759"/>
<dbReference type="InterPro" id="IPR048535">
    <property type="entry name" value="RRN6_beta-prop"/>
</dbReference>
<dbReference type="Pfam" id="PF10214">
    <property type="entry name" value="Rrn6_beta-prop"/>
    <property type="match status" value="1"/>
</dbReference>
<comment type="caution">
    <text evidence="3">The sequence shown here is derived from an EMBL/GenBank/DDBJ whole genome shotgun (WGS) entry which is preliminary data.</text>
</comment>
<feature type="region of interest" description="Disordered" evidence="1">
    <location>
        <begin position="1042"/>
        <end position="1067"/>
    </location>
</feature>
<feature type="compositionally biased region" description="Polar residues" evidence="1">
    <location>
        <begin position="1045"/>
        <end position="1055"/>
    </location>
</feature>
<dbReference type="GO" id="GO:0001650">
    <property type="term" value="C:fibrillar center"/>
    <property type="evidence" value="ECO:0007669"/>
    <property type="project" value="TreeGrafter"/>
</dbReference>
<evidence type="ECO:0000259" key="2">
    <source>
        <dbReference type="Pfam" id="PF10214"/>
    </source>
</evidence>
<reference evidence="3" key="1">
    <citation type="submission" date="2021-06" db="EMBL/GenBank/DDBJ databases">
        <authorList>
            <person name="Kallberg Y."/>
            <person name="Tangrot J."/>
            <person name="Rosling A."/>
        </authorList>
    </citation>
    <scope>NUCLEOTIDE SEQUENCE</scope>
    <source>
        <strain evidence="3">MT106</strain>
    </source>
</reference>
<feature type="domain" description="RRN6 beta-propeller" evidence="2">
    <location>
        <begin position="136"/>
        <end position="475"/>
    </location>
</feature>
<evidence type="ECO:0000256" key="1">
    <source>
        <dbReference type="SAM" id="MobiDB-lite"/>
    </source>
</evidence>
<dbReference type="AlphaFoldDB" id="A0A9N9G9S7"/>
<dbReference type="PANTHER" id="PTHR15319">
    <property type="entry name" value="TATA BOX-BINDING PROTEIN ASSOCIATED FACTOR RNA POLYMERASE I SUBUNIT C"/>
    <property type="match status" value="1"/>
</dbReference>
<dbReference type="Proteomes" id="UP000789831">
    <property type="component" value="Unassembled WGS sequence"/>
</dbReference>
<gene>
    <name evidence="3" type="ORF">AGERDE_LOCUS8623</name>
</gene>
<keyword evidence="4" id="KW-1185">Reference proteome</keyword>
<feature type="compositionally biased region" description="Basic residues" evidence="1">
    <location>
        <begin position="1056"/>
        <end position="1067"/>
    </location>
</feature>
<dbReference type="EMBL" id="CAJVPL010001883">
    <property type="protein sequence ID" value="CAG8591338.1"/>
    <property type="molecule type" value="Genomic_DNA"/>
</dbReference>
<dbReference type="PANTHER" id="PTHR15319:SF1">
    <property type="entry name" value="TATA BOX-BINDING PROTEIN-ASSOCIATED FACTOR RNA POLYMERASE I SUBUNIT C"/>
    <property type="match status" value="1"/>
</dbReference>
<dbReference type="InterPro" id="IPR038801">
    <property type="entry name" value="TAF1C"/>
</dbReference>
<name>A0A9N9G9S7_9GLOM</name>